<keyword evidence="3 5" id="KW-1133">Transmembrane helix</keyword>
<comment type="caution">
    <text evidence="6">The sequence shown here is derived from an EMBL/GenBank/DDBJ whole genome shotgun (WGS) entry which is preliminary data.</text>
</comment>
<evidence type="ECO:0000313" key="6">
    <source>
        <dbReference type="EMBL" id="MPQ63027.1"/>
    </source>
</evidence>
<dbReference type="PANTHER" id="PTHR31746">
    <property type="entry name" value="TRANSMEMBRANE PROTEIN 229 FAMILY MEMBER"/>
    <property type="match status" value="1"/>
</dbReference>
<evidence type="ECO:0000256" key="5">
    <source>
        <dbReference type="SAM" id="Phobius"/>
    </source>
</evidence>
<dbReference type="InterPro" id="IPR010540">
    <property type="entry name" value="CmpB_TMEM229"/>
</dbReference>
<sequence length="140" mass="16052">MWKKFIIYGLLGLLGEVFWNAFGAMINGDILLRGTTCIWMFPIYGLAVFLEPVHNRIRHLPLIVRGGIYMVLIFAVELISGLLLRLVLGECPWKYVNKTLSICGIITLDYAPVWIVYGILFEKIHDVIACIEKRINRNDN</sequence>
<protein>
    <submittedName>
        <fullName evidence="6">Uncharacterized protein</fullName>
    </submittedName>
</protein>
<feature type="transmembrane region" description="Helical" evidence="5">
    <location>
        <begin position="62"/>
        <end position="87"/>
    </location>
</feature>
<proteinExistence type="predicted"/>
<dbReference type="Pfam" id="PF06541">
    <property type="entry name" value="ABC_trans_CmpB"/>
    <property type="match status" value="1"/>
</dbReference>
<keyword evidence="4 5" id="KW-0472">Membrane</keyword>
<dbReference type="PANTHER" id="PTHR31746:SF2">
    <property type="entry name" value="TRANSMEMBRANE PROTEIN 229A"/>
    <property type="match status" value="1"/>
</dbReference>
<evidence type="ECO:0000256" key="3">
    <source>
        <dbReference type="ARBA" id="ARBA00022989"/>
    </source>
</evidence>
<accession>A0A5N7J2R2</accession>
<evidence type="ECO:0000256" key="1">
    <source>
        <dbReference type="ARBA" id="ARBA00004141"/>
    </source>
</evidence>
<evidence type="ECO:0000256" key="2">
    <source>
        <dbReference type="ARBA" id="ARBA00022692"/>
    </source>
</evidence>
<keyword evidence="2 5" id="KW-0812">Transmembrane</keyword>
<feature type="transmembrane region" description="Helical" evidence="5">
    <location>
        <begin position="99"/>
        <end position="120"/>
    </location>
</feature>
<organism evidence="6 7">
    <name type="scientific">Clostridium estertheticum</name>
    <dbReference type="NCBI Taxonomy" id="238834"/>
    <lineage>
        <taxon>Bacteria</taxon>
        <taxon>Bacillati</taxon>
        <taxon>Bacillota</taxon>
        <taxon>Clostridia</taxon>
        <taxon>Eubacteriales</taxon>
        <taxon>Clostridiaceae</taxon>
        <taxon>Clostridium</taxon>
    </lineage>
</organism>
<dbReference type="EMBL" id="SPSF01000032">
    <property type="protein sequence ID" value="MPQ63027.1"/>
    <property type="molecule type" value="Genomic_DNA"/>
</dbReference>
<comment type="subcellular location">
    <subcellularLocation>
        <location evidence="1">Membrane</location>
        <topology evidence="1">Multi-pass membrane protein</topology>
    </subcellularLocation>
</comment>
<dbReference type="RefSeq" id="WP_071613279.1">
    <property type="nucleotide sequence ID" value="NZ_CP086249.1"/>
</dbReference>
<dbReference type="GO" id="GO:0016020">
    <property type="term" value="C:membrane"/>
    <property type="evidence" value="ECO:0007669"/>
    <property type="project" value="UniProtKB-SubCell"/>
</dbReference>
<name>A0A5N7J2R2_9CLOT</name>
<feature type="transmembrane region" description="Helical" evidence="5">
    <location>
        <begin position="5"/>
        <end position="24"/>
    </location>
</feature>
<evidence type="ECO:0000256" key="4">
    <source>
        <dbReference type="ARBA" id="ARBA00023136"/>
    </source>
</evidence>
<reference evidence="6" key="1">
    <citation type="journal article" date="2019" name="Lett. Appl. Microbiol.">
        <title>A case of 'blown pack' spoilage of vacuum-packaged pork likely associated with Clostridium estertheticum in Canada.</title>
        <authorList>
            <person name="Zhang P."/>
            <person name="Ward P."/>
            <person name="McMullen L.M."/>
            <person name="Yang X."/>
        </authorList>
    </citation>
    <scope>NUCLEOTIDE SEQUENCE [LARGE SCALE GENOMIC DNA]</scope>
    <source>
        <strain evidence="6">MA19</strain>
    </source>
</reference>
<feature type="transmembrane region" description="Helical" evidence="5">
    <location>
        <begin position="30"/>
        <end position="50"/>
    </location>
</feature>
<gene>
    <name evidence="6" type="ORF">E4V82_13010</name>
</gene>
<dbReference type="AlphaFoldDB" id="A0A5N7J2R2"/>
<evidence type="ECO:0000313" key="7">
    <source>
        <dbReference type="Proteomes" id="UP000342249"/>
    </source>
</evidence>
<dbReference type="Proteomes" id="UP000342249">
    <property type="component" value="Unassembled WGS sequence"/>
</dbReference>